<dbReference type="PROSITE" id="PS00463">
    <property type="entry name" value="ZN2_CY6_FUNGAL_1"/>
    <property type="match status" value="1"/>
</dbReference>
<keyword evidence="4" id="KW-0804">Transcription</keyword>
<dbReference type="CDD" id="cd00067">
    <property type="entry name" value="GAL4"/>
    <property type="match status" value="1"/>
</dbReference>
<dbReference type="PANTHER" id="PTHR47660">
    <property type="entry name" value="TRANSCRIPTION FACTOR WITH C2H2 AND ZN(2)-CYS(6) DNA BINDING DOMAIN (EUROFUNG)-RELATED-RELATED"/>
    <property type="match status" value="1"/>
</dbReference>
<name>A0AAN9V268_9PEZI</name>
<dbReference type="AlphaFoldDB" id="A0AAN9V268"/>
<keyword evidence="5" id="KW-0539">Nucleus</keyword>
<dbReference type="SUPFAM" id="SSF57701">
    <property type="entry name" value="Zn2/Cys6 DNA-binding domain"/>
    <property type="match status" value="1"/>
</dbReference>
<dbReference type="InterPro" id="IPR036864">
    <property type="entry name" value="Zn2-C6_fun-type_DNA-bd_sf"/>
</dbReference>
<evidence type="ECO:0000256" key="1">
    <source>
        <dbReference type="ARBA" id="ARBA00022723"/>
    </source>
</evidence>
<gene>
    <name evidence="8" type="ORF">SLS62_001058</name>
</gene>
<dbReference type="EMBL" id="JAKJXP020000004">
    <property type="protein sequence ID" value="KAK7757042.1"/>
    <property type="molecule type" value="Genomic_DNA"/>
</dbReference>
<feature type="region of interest" description="Disordered" evidence="6">
    <location>
        <begin position="127"/>
        <end position="163"/>
    </location>
</feature>
<feature type="domain" description="Zn(2)-C6 fungal-type" evidence="7">
    <location>
        <begin position="5"/>
        <end position="35"/>
    </location>
</feature>
<proteinExistence type="predicted"/>
<evidence type="ECO:0000313" key="8">
    <source>
        <dbReference type="EMBL" id="KAK7757042.1"/>
    </source>
</evidence>
<keyword evidence="3" id="KW-0805">Transcription regulation</keyword>
<dbReference type="InterPro" id="IPR001138">
    <property type="entry name" value="Zn2Cys6_DnaBD"/>
</dbReference>
<reference evidence="8 9" key="1">
    <citation type="submission" date="2024-02" db="EMBL/GenBank/DDBJ databases">
        <title>De novo assembly and annotation of 12 fungi associated with fruit tree decline syndrome in Ontario, Canada.</title>
        <authorList>
            <person name="Sulman M."/>
            <person name="Ellouze W."/>
            <person name="Ilyukhin E."/>
        </authorList>
    </citation>
    <scope>NUCLEOTIDE SEQUENCE [LARGE SCALE GENOMIC DNA]</scope>
    <source>
        <strain evidence="8 9">M11/M66-122</strain>
    </source>
</reference>
<comment type="caution">
    <text evidence="8">The sequence shown here is derived from an EMBL/GenBank/DDBJ whole genome shotgun (WGS) entry which is preliminary data.</text>
</comment>
<evidence type="ECO:0000256" key="2">
    <source>
        <dbReference type="ARBA" id="ARBA00022833"/>
    </source>
</evidence>
<dbReference type="Proteomes" id="UP001320420">
    <property type="component" value="Unassembled WGS sequence"/>
</dbReference>
<dbReference type="GO" id="GO:0000981">
    <property type="term" value="F:DNA-binding transcription factor activity, RNA polymerase II-specific"/>
    <property type="evidence" value="ECO:0007669"/>
    <property type="project" value="InterPro"/>
</dbReference>
<dbReference type="SMART" id="SM00066">
    <property type="entry name" value="GAL4"/>
    <property type="match status" value="1"/>
</dbReference>
<dbReference type="GO" id="GO:0008270">
    <property type="term" value="F:zinc ion binding"/>
    <property type="evidence" value="ECO:0007669"/>
    <property type="project" value="InterPro"/>
</dbReference>
<evidence type="ECO:0000313" key="9">
    <source>
        <dbReference type="Proteomes" id="UP001320420"/>
    </source>
</evidence>
<evidence type="ECO:0000256" key="4">
    <source>
        <dbReference type="ARBA" id="ARBA00023163"/>
    </source>
</evidence>
<evidence type="ECO:0000259" key="7">
    <source>
        <dbReference type="PROSITE" id="PS50048"/>
    </source>
</evidence>
<keyword evidence="1" id="KW-0479">Metal-binding</keyword>
<keyword evidence="9" id="KW-1185">Reference proteome</keyword>
<evidence type="ECO:0000256" key="6">
    <source>
        <dbReference type="SAM" id="MobiDB-lite"/>
    </source>
</evidence>
<evidence type="ECO:0000256" key="3">
    <source>
        <dbReference type="ARBA" id="ARBA00023015"/>
    </source>
</evidence>
<protein>
    <recommendedName>
        <fullName evidence="7">Zn(2)-C6 fungal-type domain-containing protein</fullName>
    </recommendedName>
</protein>
<feature type="region of interest" description="Disordered" evidence="6">
    <location>
        <begin position="319"/>
        <end position="346"/>
    </location>
</feature>
<keyword evidence="2" id="KW-0862">Zinc</keyword>
<accession>A0AAN9V268</accession>
<organism evidence="8 9">
    <name type="scientific">Diatrype stigma</name>
    <dbReference type="NCBI Taxonomy" id="117547"/>
    <lineage>
        <taxon>Eukaryota</taxon>
        <taxon>Fungi</taxon>
        <taxon>Dikarya</taxon>
        <taxon>Ascomycota</taxon>
        <taxon>Pezizomycotina</taxon>
        <taxon>Sordariomycetes</taxon>
        <taxon>Xylariomycetidae</taxon>
        <taxon>Xylariales</taxon>
        <taxon>Diatrypaceae</taxon>
        <taxon>Diatrype</taxon>
    </lineage>
</organism>
<evidence type="ECO:0000256" key="5">
    <source>
        <dbReference type="ARBA" id="ARBA00023242"/>
    </source>
</evidence>
<sequence>MPPKACNACADSKRRCDKQLPECQRCLDRDVDCVYPQPKRRRRDRAGHIVRDGGYVEELPSTPQQQNYAGSDALGDGGFDLWGWDAMGGGAAADLDIPLSADAIFPFIPAMPGDYNTAHATPPLTASAQEAGRESGGGGVGGSIFSPAPPSPTTTPSSSSSRPWFLQDETWAIQRSSMHQEDCLSTCGPQPFIQAVEEMLRCWVRTGHNGFVHHRLYEKGMPVCVQDAFTTLAAYTGRTPAVAETILQIAEERACALVGAQTGGGDTQGLRAHLARVHALFVYEFIRLFDGSVRLRASAERQLPTLRRWVGQMREAAQQYHGGEVEEEERRGGEDDGEPPVGRHHRRQLRWDAAASEFNREYEASAEMWRLWVLTESVRRTHLIVDVIANTYQTMSQGWAECTGAVMFTARCGLWDAGSAGEWFDLCCAKSSPPLLVPALQPYSMIAQYAAEEFDDFVTLFWTFLVGADKIRYWQNRGGKRQLDHNLS</sequence>
<dbReference type="PROSITE" id="PS50048">
    <property type="entry name" value="ZN2_CY6_FUNGAL_2"/>
    <property type="match status" value="1"/>
</dbReference>
<dbReference type="Pfam" id="PF00172">
    <property type="entry name" value="Zn_clus"/>
    <property type="match status" value="1"/>
</dbReference>
<dbReference type="Gene3D" id="4.10.240.10">
    <property type="entry name" value="Zn(2)-C6 fungal-type DNA-binding domain"/>
    <property type="match status" value="1"/>
</dbReference>